<comment type="caution">
    <text evidence="2">The sequence shown here is derived from an EMBL/GenBank/DDBJ whole genome shotgun (WGS) entry which is preliminary data.</text>
</comment>
<evidence type="ECO:0000313" key="2">
    <source>
        <dbReference type="EMBL" id="KAK0955272.1"/>
    </source>
</evidence>
<feature type="compositionally biased region" description="Polar residues" evidence="1">
    <location>
        <begin position="193"/>
        <end position="216"/>
    </location>
</feature>
<feature type="compositionally biased region" description="Basic and acidic residues" evidence="1">
    <location>
        <begin position="7"/>
        <end position="18"/>
    </location>
</feature>
<evidence type="ECO:0000256" key="1">
    <source>
        <dbReference type="SAM" id="MobiDB-lite"/>
    </source>
</evidence>
<feature type="compositionally biased region" description="Polar residues" evidence="1">
    <location>
        <begin position="493"/>
        <end position="532"/>
    </location>
</feature>
<name>A0AAN6K1Z6_9PEZI</name>
<proteinExistence type="predicted"/>
<feature type="compositionally biased region" description="Low complexity" evidence="1">
    <location>
        <begin position="141"/>
        <end position="154"/>
    </location>
</feature>
<dbReference type="AlphaFoldDB" id="A0AAN6K1Z6"/>
<evidence type="ECO:0000313" key="3">
    <source>
        <dbReference type="Proteomes" id="UP001175353"/>
    </source>
</evidence>
<reference evidence="2" key="1">
    <citation type="submission" date="2023-06" db="EMBL/GenBank/DDBJ databases">
        <title>Black Yeasts Isolated from many extreme environments.</title>
        <authorList>
            <person name="Coleine C."/>
            <person name="Stajich J.E."/>
            <person name="Selbmann L."/>
        </authorList>
    </citation>
    <scope>NUCLEOTIDE SEQUENCE</scope>
    <source>
        <strain evidence="2">CCFEE 5200</strain>
    </source>
</reference>
<protein>
    <submittedName>
        <fullName evidence="2">Uncharacterized protein</fullName>
    </submittedName>
</protein>
<feature type="region of interest" description="Disordered" evidence="1">
    <location>
        <begin position="141"/>
        <end position="302"/>
    </location>
</feature>
<sequence>MASIKPMKTERTHEENQERAYIAASRRSDRSLEARVESARRASEIHKRRTGRSLRVTEQDVINEEMYEEEDDDLPMQYRRLTAHLQTQNADFSRRLQSYVINQMAMRQAVGNAAVDGMQMNNGQFQPGQFMNMNPGYMTQAQQQQQQSGFQQGSMMPPQMYNRTPSNYRQQPYPMPQHAMQPSYHSHGRPLSVATQQNAPQFKQQHSQSVQTSPVETKSAVDDRRTSLPVYPATPVSQQGQATSPTHGSPEGSRTSSSGHTATPGAYLKQSSTSPQQAPSAPETKSQQQSQQQPHTYLPQQQQDMLSSPFAQAFEQQLNAGLNPFTLTLPMEAQQMLAGSSSLDPRMSMMFSPQHYSYNPNGKPRSNNGSNGSNVNPYAFDAGMNQTLMLPPQIDTNLTAFDTGSFMTAASPSQLHADSAAYMPSTPQWGYGFGFDAGYGNDMFKTGEEGSGDVTPQDLDFGAMLNLPEGLGQEEGALALSKPRSVPTGGPQRPTSDARSLDAANSHSRAGSCTPNVSTTAAAHSMSRTSLLSPIHRAKAHSSSRPRGKPAGPVTLLKTPPRARPIASGNPARPPSAMCRPMGRSPTPSSTQGFRRGTAAADETSQTGFRAARPVP</sequence>
<accession>A0AAN6K1Z6</accession>
<feature type="compositionally biased region" description="Low complexity" evidence="1">
    <location>
        <begin position="270"/>
        <end position="302"/>
    </location>
</feature>
<feature type="compositionally biased region" description="Basic and acidic residues" evidence="1">
    <location>
        <begin position="26"/>
        <end position="35"/>
    </location>
</feature>
<organism evidence="2 3">
    <name type="scientific">Friedmanniomyces endolithicus</name>
    <dbReference type="NCBI Taxonomy" id="329885"/>
    <lineage>
        <taxon>Eukaryota</taxon>
        <taxon>Fungi</taxon>
        <taxon>Dikarya</taxon>
        <taxon>Ascomycota</taxon>
        <taxon>Pezizomycotina</taxon>
        <taxon>Dothideomycetes</taxon>
        <taxon>Dothideomycetidae</taxon>
        <taxon>Mycosphaerellales</taxon>
        <taxon>Teratosphaeriaceae</taxon>
        <taxon>Friedmanniomyces</taxon>
    </lineage>
</organism>
<gene>
    <name evidence="2" type="ORF">LTR91_022918</name>
</gene>
<feature type="region of interest" description="Disordered" evidence="1">
    <location>
        <begin position="1"/>
        <end position="35"/>
    </location>
</feature>
<feature type="compositionally biased region" description="Polar residues" evidence="1">
    <location>
        <begin position="161"/>
        <end position="170"/>
    </location>
</feature>
<feature type="region of interest" description="Disordered" evidence="1">
    <location>
        <begin position="480"/>
        <end position="616"/>
    </location>
</feature>
<keyword evidence="3" id="KW-1185">Reference proteome</keyword>
<feature type="compositionally biased region" description="Basic residues" evidence="1">
    <location>
        <begin position="536"/>
        <end position="548"/>
    </location>
</feature>
<dbReference type="Proteomes" id="UP001175353">
    <property type="component" value="Unassembled WGS sequence"/>
</dbReference>
<feature type="compositionally biased region" description="Polar residues" evidence="1">
    <location>
        <begin position="235"/>
        <end position="261"/>
    </location>
</feature>
<dbReference type="EMBL" id="JAUJLE010000475">
    <property type="protein sequence ID" value="KAK0955272.1"/>
    <property type="molecule type" value="Genomic_DNA"/>
</dbReference>